<name>A0A8T2UU42_CERRI</name>
<gene>
    <name evidence="1" type="ORF">KP509_05G064800</name>
</gene>
<sequence>MYFVTIEKQRIWYFHSRNKVCITYMEERFRFGRGMELPAPAKFHSSIKIAELLHVSNADLLSARELPYPLLSIIAEYIDVAALETRCYSVPAVLIEVYHSSIFSTTSKAEPLNDITGRLRFGSFHAQRNGNGLLPHSWRGRIFKSFNEAMRNHLTCITQVCAVVQVTYWRRRCHTLSHNCSIIIIQHTCGYIYRSRARNGR</sequence>
<comment type="caution">
    <text evidence="1">The sequence shown here is derived from an EMBL/GenBank/DDBJ whole genome shotgun (WGS) entry which is preliminary data.</text>
</comment>
<dbReference type="Proteomes" id="UP000825935">
    <property type="component" value="Chromosome 5"/>
</dbReference>
<protein>
    <submittedName>
        <fullName evidence="1">Uncharacterized protein</fullName>
    </submittedName>
</protein>
<reference evidence="1" key="1">
    <citation type="submission" date="2021-08" db="EMBL/GenBank/DDBJ databases">
        <title>WGS assembly of Ceratopteris richardii.</title>
        <authorList>
            <person name="Marchant D.B."/>
            <person name="Chen G."/>
            <person name="Jenkins J."/>
            <person name="Shu S."/>
            <person name="Leebens-Mack J."/>
            <person name="Grimwood J."/>
            <person name="Schmutz J."/>
            <person name="Soltis P."/>
            <person name="Soltis D."/>
            <person name="Chen Z.-H."/>
        </authorList>
    </citation>
    <scope>NUCLEOTIDE SEQUENCE</scope>
    <source>
        <strain evidence="1">Whitten #5841</strain>
        <tissue evidence="1">Leaf</tissue>
    </source>
</reference>
<proteinExistence type="predicted"/>
<evidence type="ECO:0000313" key="1">
    <source>
        <dbReference type="EMBL" id="KAH7437293.1"/>
    </source>
</evidence>
<dbReference type="EMBL" id="CM035410">
    <property type="protein sequence ID" value="KAH7437293.1"/>
    <property type="molecule type" value="Genomic_DNA"/>
</dbReference>
<keyword evidence="2" id="KW-1185">Reference proteome</keyword>
<dbReference type="AlphaFoldDB" id="A0A8T2UU42"/>
<accession>A0A8T2UU42</accession>
<evidence type="ECO:0000313" key="2">
    <source>
        <dbReference type="Proteomes" id="UP000825935"/>
    </source>
</evidence>
<organism evidence="1 2">
    <name type="scientific">Ceratopteris richardii</name>
    <name type="common">Triangle waterfern</name>
    <dbReference type="NCBI Taxonomy" id="49495"/>
    <lineage>
        <taxon>Eukaryota</taxon>
        <taxon>Viridiplantae</taxon>
        <taxon>Streptophyta</taxon>
        <taxon>Embryophyta</taxon>
        <taxon>Tracheophyta</taxon>
        <taxon>Polypodiopsida</taxon>
        <taxon>Polypodiidae</taxon>
        <taxon>Polypodiales</taxon>
        <taxon>Pteridineae</taxon>
        <taxon>Pteridaceae</taxon>
        <taxon>Parkerioideae</taxon>
        <taxon>Ceratopteris</taxon>
    </lineage>
</organism>